<dbReference type="Proteomes" id="UP000566819">
    <property type="component" value="Unassembled WGS sequence"/>
</dbReference>
<accession>A0A8H4W7Q3</accession>
<evidence type="ECO:0000313" key="1">
    <source>
        <dbReference type="EMBL" id="KAF4634725.1"/>
    </source>
</evidence>
<organism evidence="1 2">
    <name type="scientific">Cudoniella acicularis</name>
    <dbReference type="NCBI Taxonomy" id="354080"/>
    <lineage>
        <taxon>Eukaryota</taxon>
        <taxon>Fungi</taxon>
        <taxon>Dikarya</taxon>
        <taxon>Ascomycota</taxon>
        <taxon>Pezizomycotina</taxon>
        <taxon>Leotiomycetes</taxon>
        <taxon>Helotiales</taxon>
        <taxon>Tricladiaceae</taxon>
        <taxon>Cudoniella</taxon>
    </lineage>
</organism>
<dbReference type="AlphaFoldDB" id="A0A8H4W7Q3"/>
<reference evidence="1 2" key="1">
    <citation type="submission" date="2020-03" db="EMBL/GenBank/DDBJ databases">
        <title>Draft Genome Sequence of Cudoniella acicularis.</title>
        <authorList>
            <person name="Buettner E."/>
            <person name="Kellner H."/>
        </authorList>
    </citation>
    <scope>NUCLEOTIDE SEQUENCE [LARGE SCALE GENOMIC DNA]</scope>
    <source>
        <strain evidence="1 2">DSM 108380</strain>
    </source>
</reference>
<keyword evidence="2" id="KW-1185">Reference proteome</keyword>
<comment type="caution">
    <text evidence="1">The sequence shown here is derived from an EMBL/GenBank/DDBJ whole genome shotgun (WGS) entry which is preliminary data.</text>
</comment>
<gene>
    <name evidence="1" type="ORF">G7Y89_g3378</name>
</gene>
<dbReference type="OrthoDB" id="3496570at2759"/>
<proteinExistence type="predicted"/>
<dbReference type="EMBL" id="JAAMPI010000164">
    <property type="protein sequence ID" value="KAF4634725.1"/>
    <property type="molecule type" value="Genomic_DNA"/>
</dbReference>
<evidence type="ECO:0000313" key="2">
    <source>
        <dbReference type="Proteomes" id="UP000566819"/>
    </source>
</evidence>
<protein>
    <submittedName>
        <fullName evidence="1">Uncharacterized protein</fullName>
    </submittedName>
</protein>
<name>A0A8H4W7Q3_9HELO</name>
<sequence>MALQVTFGAGSLVAAGVEAGDIATLVTLGHRFGNWITAEKGDAEFLALIEESEFGILRRRGLIDKLRFQARWGRRLRLLENGRPQRFDGQPVERLLCSSSQWTVMMTCIVAALDEFASSSMVRNICKAFLQRLLSAQDGIGIVQDLIDSSVQIRVNGWRSAATVREMNIACRKIRDDLLRQGLVVQGFMPVAETHEVIDFLYWLLAQETEVFRTSSSDIAAIASCLCHLSFESLTIENFGVSSTRETNCRLVYDKAPLYCSDGRVVADTRQRMACRELSTTVSLTQPEETFSTFPISHETANRCRVAWELGSTAGSHVNLGPCESTGSGFTHNDLIMTFRNKGTSISNQSRKDSGPWRLASLLAIFSTEEVNGGLTEVLGRENPNSLFRIAEFIKGGSVSRERMPESAINEPTILEPFTVCQAFFMGYYYQIFSQVVDASTLEIQTVTGCWGYQSPEFLRRINKHFQGMNGLYSGSDKNLFSMTRTDVLSLIATLYANMDVKIPKGDFSTRALSHQELCVGVVGKRMILANSLVNNCETLEDIFRFVILDCDSGGVPRTWEGLVLTGIPSQFSTWDGETPETESNVVLSGSKEDCTRHIEANWDGLPERMVLCIRYNGRRVGSLNPIHADIAFCMAFIRPSTESATSKAFGPAHSCLLDDFVISSRLVTSGRFDPDVPVVVHMKGNPCLRYAAAAWYSDVCDVVLVNNSLQQAFGHWKSGKGVSSSSSHDFVALVG</sequence>